<evidence type="ECO:0000313" key="2">
    <source>
        <dbReference type="Proteomes" id="UP000231472"/>
    </source>
</evidence>
<dbReference type="EMBL" id="PEYC01000017">
    <property type="protein sequence ID" value="PIS40260.1"/>
    <property type="molecule type" value="Genomic_DNA"/>
</dbReference>
<dbReference type="AlphaFoldDB" id="A0A2H0YP67"/>
<accession>A0A2H0YP67</accession>
<protein>
    <recommendedName>
        <fullName evidence="3">DUF11 domain-containing protein</fullName>
    </recommendedName>
</protein>
<proteinExistence type="predicted"/>
<comment type="caution">
    <text evidence="1">The sequence shown here is derived from an EMBL/GenBank/DDBJ whole genome shotgun (WGS) entry which is preliminary data.</text>
</comment>
<name>A0A2H0YP67_9BACT</name>
<reference evidence="2" key="1">
    <citation type="submission" date="2017-09" db="EMBL/GenBank/DDBJ databases">
        <title>Depth-based differentiation of microbial function through sediment-hosted aquifers and enrichment of novel symbionts in the deep terrestrial subsurface.</title>
        <authorList>
            <person name="Probst A.J."/>
            <person name="Ladd B."/>
            <person name="Jarett J.K."/>
            <person name="Geller-Mcgrath D.E."/>
            <person name="Sieber C.M.K."/>
            <person name="Emerson J.B."/>
            <person name="Anantharaman K."/>
            <person name="Thomas B.C."/>
            <person name="Malmstrom R."/>
            <person name="Stieglmeier M."/>
            <person name="Klingl A."/>
            <person name="Woyke T."/>
            <person name="Ryan C.M."/>
            <person name="Banfield J.F."/>
        </authorList>
    </citation>
    <scope>NUCLEOTIDE SEQUENCE [LARGE SCALE GENOMIC DNA]</scope>
</reference>
<evidence type="ECO:0000313" key="1">
    <source>
        <dbReference type="EMBL" id="PIS40260.1"/>
    </source>
</evidence>
<gene>
    <name evidence="1" type="ORF">COT32_00730</name>
</gene>
<sequence>MKKFLIIIIILGIALSVAGFWYWQRNPYSKEILKLEILGPEEAVISDEIEYTVKYKNNGNVRLEEPRLIFEFPEYTLLKEGFSKRQEIGPEELGDIYPGEEKTFKFKGRLFGKEGELKTVKAWLNYQPKNLQARYESSTTFTTKIQSIPLTFDFDLPSKIKAGREFDFSLNYYSSLDEPLFDLGIKIEYPSGFEFIKSKPSALGKTEWEIPILNKAEGGRVEIKGKLSGETGENKIFRGELGIWLEDNFVLLKQITKGAEIAKPRLSIFQTINSQNQYIAFPGDLLHYEIYFRNIGEEEFNNLFLVVKLDGKAFDFETIKSEKGQFKNGDNSIVWDWREVPKLGFLGQGEEGKVEFWLNLRDDWQIAGPQEKNAILKNTVLISQAKEEFETKVNSKLEISQAIDPTTYIITWRAKNYFNDVKNVKVKTVLPQNVQLTGKISPEQEKSKFAFDSQSREIIWMVGDMEAGTGILNEAPNISFQVVLTGEVVDIIGEIIITGEDQWTGTFIENKAIPVETTAPVK</sequence>
<organism evidence="1 2">
    <name type="scientific">Candidatus Nealsonbacteria bacterium CG08_land_8_20_14_0_20_36_22</name>
    <dbReference type="NCBI Taxonomy" id="1974704"/>
    <lineage>
        <taxon>Bacteria</taxon>
        <taxon>Candidatus Nealsoniibacteriota</taxon>
    </lineage>
</organism>
<dbReference type="Proteomes" id="UP000231472">
    <property type="component" value="Unassembled WGS sequence"/>
</dbReference>
<evidence type="ECO:0008006" key="3">
    <source>
        <dbReference type="Google" id="ProtNLM"/>
    </source>
</evidence>